<dbReference type="STRING" id="933084.A0A067QBM3"/>
<dbReference type="InParanoid" id="A0A067QBM3"/>
<evidence type="ECO:0000256" key="2">
    <source>
        <dbReference type="ARBA" id="ARBA00022692"/>
    </source>
</evidence>
<dbReference type="GO" id="GO:0055088">
    <property type="term" value="P:lipid homeostasis"/>
    <property type="evidence" value="ECO:0007669"/>
    <property type="project" value="TreeGrafter"/>
</dbReference>
<evidence type="ECO:0000313" key="10">
    <source>
        <dbReference type="Proteomes" id="UP000027265"/>
    </source>
</evidence>
<evidence type="ECO:0000256" key="1">
    <source>
        <dbReference type="ARBA" id="ARBA00004141"/>
    </source>
</evidence>
<evidence type="ECO:0000313" key="9">
    <source>
        <dbReference type="EMBL" id="KDQ60907.1"/>
    </source>
</evidence>
<feature type="transmembrane region" description="Helical" evidence="7">
    <location>
        <begin position="12"/>
        <end position="34"/>
    </location>
</feature>
<dbReference type="EMBL" id="KL197713">
    <property type="protein sequence ID" value="KDQ60907.1"/>
    <property type="molecule type" value="Genomic_DNA"/>
</dbReference>
<proteinExistence type="predicted"/>
<evidence type="ECO:0000256" key="3">
    <source>
        <dbReference type="ARBA" id="ARBA00022989"/>
    </source>
</evidence>
<protein>
    <recommendedName>
        <fullName evidence="8">TLC domain-containing protein</fullName>
    </recommendedName>
</protein>
<dbReference type="InterPro" id="IPR006634">
    <property type="entry name" value="TLC-dom"/>
</dbReference>
<gene>
    <name evidence="9" type="ORF">JAAARDRAFT_191041</name>
</gene>
<organism evidence="9 10">
    <name type="scientific">Jaapia argillacea MUCL 33604</name>
    <dbReference type="NCBI Taxonomy" id="933084"/>
    <lineage>
        <taxon>Eukaryota</taxon>
        <taxon>Fungi</taxon>
        <taxon>Dikarya</taxon>
        <taxon>Basidiomycota</taxon>
        <taxon>Agaricomycotina</taxon>
        <taxon>Agaricomycetes</taxon>
        <taxon>Agaricomycetidae</taxon>
        <taxon>Jaapiales</taxon>
        <taxon>Jaapiaceae</taxon>
        <taxon>Jaapia</taxon>
    </lineage>
</organism>
<keyword evidence="4 5" id="KW-0472">Membrane</keyword>
<dbReference type="PROSITE" id="PS50922">
    <property type="entry name" value="TLC"/>
    <property type="match status" value="1"/>
</dbReference>
<feature type="transmembrane region" description="Helical" evidence="7">
    <location>
        <begin position="212"/>
        <end position="234"/>
    </location>
</feature>
<evidence type="ECO:0000256" key="7">
    <source>
        <dbReference type="SAM" id="Phobius"/>
    </source>
</evidence>
<name>A0A067QBM3_9AGAM</name>
<keyword evidence="10" id="KW-1185">Reference proteome</keyword>
<dbReference type="PANTHER" id="PTHR13439">
    <property type="entry name" value="CT120 PROTEIN"/>
    <property type="match status" value="1"/>
</dbReference>
<feature type="transmembrane region" description="Helical" evidence="7">
    <location>
        <begin position="55"/>
        <end position="74"/>
    </location>
</feature>
<feature type="transmembrane region" description="Helical" evidence="7">
    <location>
        <begin position="141"/>
        <end position="162"/>
    </location>
</feature>
<evidence type="ECO:0000256" key="5">
    <source>
        <dbReference type="PROSITE-ProRule" id="PRU00205"/>
    </source>
</evidence>
<dbReference type="Proteomes" id="UP000027265">
    <property type="component" value="Unassembled WGS sequence"/>
</dbReference>
<comment type="subcellular location">
    <subcellularLocation>
        <location evidence="1">Membrane</location>
        <topology evidence="1">Multi-pass membrane protein</topology>
    </subcellularLocation>
</comment>
<dbReference type="Pfam" id="PF03798">
    <property type="entry name" value="TRAM_LAG1_CLN8"/>
    <property type="match status" value="1"/>
</dbReference>
<dbReference type="FunCoup" id="A0A067QBM3">
    <property type="interactions" value="161"/>
</dbReference>
<feature type="domain" description="TLC" evidence="8">
    <location>
        <begin position="50"/>
        <end position="245"/>
    </location>
</feature>
<feature type="transmembrane region" description="Helical" evidence="7">
    <location>
        <begin position="86"/>
        <end position="106"/>
    </location>
</feature>
<feature type="transmembrane region" description="Helical" evidence="7">
    <location>
        <begin position="118"/>
        <end position="135"/>
    </location>
</feature>
<accession>A0A067QBM3</accession>
<reference evidence="10" key="1">
    <citation type="journal article" date="2014" name="Proc. Natl. Acad. Sci. U.S.A.">
        <title>Extensive sampling of basidiomycete genomes demonstrates inadequacy of the white-rot/brown-rot paradigm for wood decay fungi.</title>
        <authorList>
            <person name="Riley R."/>
            <person name="Salamov A.A."/>
            <person name="Brown D.W."/>
            <person name="Nagy L.G."/>
            <person name="Floudas D."/>
            <person name="Held B.W."/>
            <person name="Levasseur A."/>
            <person name="Lombard V."/>
            <person name="Morin E."/>
            <person name="Otillar R."/>
            <person name="Lindquist E.A."/>
            <person name="Sun H."/>
            <person name="LaButti K.M."/>
            <person name="Schmutz J."/>
            <person name="Jabbour D."/>
            <person name="Luo H."/>
            <person name="Baker S.E."/>
            <person name="Pisabarro A.G."/>
            <person name="Walton J.D."/>
            <person name="Blanchette R.A."/>
            <person name="Henrissat B."/>
            <person name="Martin F."/>
            <person name="Cullen D."/>
            <person name="Hibbett D.S."/>
            <person name="Grigoriev I.V."/>
        </authorList>
    </citation>
    <scope>NUCLEOTIDE SEQUENCE [LARGE SCALE GENOMIC DNA]</scope>
    <source>
        <strain evidence="10">MUCL 33604</strain>
    </source>
</reference>
<evidence type="ECO:0000256" key="6">
    <source>
        <dbReference type="SAM" id="MobiDB-lite"/>
    </source>
</evidence>
<evidence type="ECO:0000256" key="4">
    <source>
        <dbReference type="ARBA" id="ARBA00023136"/>
    </source>
</evidence>
<dbReference type="GO" id="GO:0016020">
    <property type="term" value="C:membrane"/>
    <property type="evidence" value="ECO:0007669"/>
    <property type="project" value="UniProtKB-SubCell"/>
</dbReference>
<feature type="transmembrane region" description="Helical" evidence="7">
    <location>
        <begin position="174"/>
        <end position="200"/>
    </location>
</feature>
<evidence type="ECO:0000259" key="8">
    <source>
        <dbReference type="PROSITE" id="PS50922"/>
    </source>
</evidence>
<dbReference type="PANTHER" id="PTHR13439:SF0">
    <property type="entry name" value="TOPOISOMERASE I DAMAGE AFFECTED PROTEIN 4"/>
    <property type="match status" value="1"/>
</dbReference>
<dbReference type="InterPro" id="IPR050846">
    <property type="entry name" value="TLCD"/>
</dbReference>
<feature type="region of interest" description="Disordered" evidence="6">
    <location>
        <begin position="244"/>
        <end position="270"/>
    </location>
</feature>
<dbReference type="AlphaFoldDB" id="A0A067QBM3"/>
<dbReference type="SMART" id="SM00724">
    <property type="entry name" value="TLC"/>
    <property type="match status" value="1"/>
</dbReference>
<keyword evidence="3 7" id="KW-1133">Transmembrane helix</keyword>
<dbReference type="HOGENOM" id="CLU_034597_0_1_1"/>
<keyword evidence="2 5" id="KW-0812">Transmembrane</keyword>
<dbReference type="OrthoDB" id="10266980at2759"/>
<dbReference type="GO" id="GO:0005783">
    <property type="term" value="C:endoplasmic reticulum"/>
    <property type="evidence" value="ECO:0007669"/>
    <property type="project" value="TreeGrafter"/>
</dbReference>
<sequence length="301" mass="34237">MFLRELPAHLPTVLYSFTAFTVLNTIIGPLIWRAMGKEREWKRRGLDVRRESNNWSIHLTSMVHALLICPLAFQCLDLPALDKDRAFGWDERVAGMAGVACGYFLWDSIETIVRFSDIGFVIHGLACLMIYAMGFRPFLAYYAARFLLWELSTPFLNIHWFLDKTNRTGSTLQLINGFFLLSTFFGVRIVYGGLMSYRFFYTLKDVMDQIPLVFVFVYGVGNVVLNGLNWFWLFKMISALKKRFTSPPTSKNKTRREPSKRVRNGNGVVMNGNGHGKANGSANTVVYMSGDGDGSVRNGFE</sequence>